<name>A0AAV9T4L2_9PEZI</name>
<keyword evidence="2" id="KW-1185">Reference proteome</keyword>
<dbReference type="Proteomes" id="UP001327957">
    <property type="component" value="Unassembled WGS sequence"/>
</dbReference>
<reference evidence="1 2" key="1">
    <citation type="submission" date="2023-04" db="EMBL/GenBank/DDBJ databases">
        <title>Colletotrichum tabacum stain YC1 causing leaf anthracnose on Nicotiana tabacum(L.) cv.</title>
        <authorList>
            <person name="Ji Z."/>
            <person name="Wang M."/>
            <person name="Zhang J."/>
            <person name="Wang N."/>
            <person name="Zhou Z."/>
        </authorList>
    </citation>
    <scope>NUCLEOTIDE SEQUENCE [LARGE SCALE GENOMIC DNA]</scope>
    <source>
        <strain evidence="1 2">YC1</strain>
    </source>
</reference>
<proteinExistence type="predicted"/>
<sequence>MTVLRRIVSVQATMLPDFLEMKSVSFHQTHGLSTKLKKALHH</sequence>
<evidence type="ECO:0000313" key="1">
    <source>
        <dbReference type="EMBL" id="KAK6213179.1"/>
    </source>
</evidence>
<dbReference type="EMBL" id="JASAOK010000044">
    <property type="protein sequence ID" value="KAK6213179.1"/>
    <property type="molecule type" value="Genomic_DNA"/>
</dbReference>
<evidence type="ECO:0000313" key="2">
    <source>
        <dbReference type="Proteomes" id="UP001327957"/>
    </source>
</evidence>
<comment type="caution">
    <text evidence="1">The sequence shown here is derived from an EMBL/GenBank/DDBJ whole genome shotgun (WGS) entry which is preliminary data.</text>
</comment>
<protein>
    <submittedName>
        <fullName evidence="1">Uncharacterized protein</fullName>
    </submittedName>
</protein>
<organism evidence="1 2">
    <name type="scientific">Colletotrichum tabaci</name>
    <dbReference type="NCBI Taxonomy" id="1209068"/>
    <lineage>
        <taxon>Eukaryota</taxon>
        <taxon>Fungi</taxon>
        <taxon>Dikarya</taxon>
        <taxon>Ascomycota</taxon>
        <taxon>Pezizomycotina</taxon>
        <taxon>Sordariomycetes</taxon>
        <taxon>Hypocreomycetidae</taxon>
        <taxon>Glomerellales</taxon>
        <taxon>Glomerellaceae</taxon>
        <taxon>Colletotrichum</taxon>
        <taxon>Colletotrichum destructivum species complex</taxon>
    </lineage>
</organism>
<accession>A0AAV9T4L2</accession>
<dbReference type="AlphaFoldDB" id="A0AAV9T4L2"/>
<gene>
    <name evidence="1" type="ORF">QIS74_09181</name>
</gene>